<proteinExistence type="predicted"/>
<name>A0ACC3YVQ0_COLTU</name>
<accession>A0ACC3YVQ0</accession>
<reference evidence="1 2" key="1">
    <citation type="journal article" date="2020" name="Phytopathology">
        <title>Genome Sequence Resources of Colletotrichum truncatum, C. plurivorum, C. musicola, and C. sojae: Four Species Pathogenic to Soybean (Glycine max).</title>
        <authorList>
            <person name="Rogerio F."/>
            <person name="Boufleur T.R."/>
            <person name="Ciampi-Guillardi M."/>
            <person name="Sukno S.A."/>
            <person name="Thon M.R."/>
            <person name="Massola Junior N.S."/>
            <person name="Baroncelli R."/>
        </authorList>
    </citation>
    <scope>NUCLEOTIDE SEQUENCE [LARGE SCALE GENOMIC DNA]</scope>
    <source>
        <strain evidence="1 2">CMES1059</strain>
    </source>
</reference>
<sequence>MAPQFHPAHILPLLFATTFTIGGALPLWNPTRAILEFGLPEHIANTKEAHSPFAVYGSRMTAWGIAMWSFYLRGNIKALDTMLAVLFYMGIADGYVCYMEGVPGRALFRFLASAVLSGWGFLGLTSRLSRA</sequence>
<protein>
    <submittedName>
        <fullName evidence="1">Efflux pump antibiotic resistance</fullName>
    </submittedName>
</protein>
<evidence type="ECO:0000313" key="2">
    <source>
        <dbReference type="Proteomes" id="UP000805649"/>
    </source>
</evidence>
<dbReference type="EMBL" id="VUJX02000005">
    <property type="protein sequence ID" value="KAL0935966.1"/>
    <property type="molecule type" value="Genomic_DNA"/>
</dbReference>
<dbReference type="Proteomes" id="UP000805649">
    <property type="component" value="Unassembled WGS sequence"/>
</dbReference>
<evidence type="ECO:0000313" key="1">
    <source>
        <dbReference type="EMBL" id="KAL0935966.1"/>
    </source>
</evidence>
<organism evidence="1 2">
    <name type="scientific">Colletotrichum truncatum</name>
    <name type="common">Anthracnose fungus</name>
    <name type="synonym">Colletotrichum capsici</name>
    <dbReference type="NCBI Taxonomy" id="5467"/>
    <lineage>
        <taxon>Eukaryota</taxon>
        <taxon>Fungi</taxon>
        <taxon>Dikarya</taxon>
        <taxon>Ascomycota</taxon>
        <taxon>Pezizomycotina</taxon>
        <taxon>Sordariomycetes</taxon>
        <taxon>Hypocreomycetidae</taxon>
        <taxon>Glomerellales</taxon>
        <taxon>Glomerellaceae</taxon>
        <taxon>Colletotrichum</taxon>
        <taxon>Colletotrichum truncatum species complex</taxon>
    </lineage>
</organism>
<comment type="caution">
    <text evidence="1">The sequence shown here is derived from an EMBL/GenBank/DDBJ whole genome shotgun (WGS) entry which is preliminary data.</text>
</comment>
<gene>
    <name evidence="1" type="ORF">CTRU02_208181</name>
</gene>
<keyword evidence="2" id="KW-1185">Reference proteome</keyword>